<sequence>MKRKLALAQTVLFLSLFLSGCWDYRSMDGINIVAGLAVDQREDGEGLMVTFELVDITTMKKGDGPKSAYITAEGQTLFEAVRNAKKKLYNKMYFGSMRTMIISREIAENVGIRDLIEGFLRNPEPRETISLVISQEDKAEALIATAGTQRVITYDMAQIADEDKQVSGTSEQMFLYRAYDLIETPGKELVLPVFRLTQDEGADAVEIDGIAIFKDDKLKGFLSPDETKYFLMATDDHLGGPISFPYTDAPDSPVMSVTIYRIKNKPEVTYKGGKVSIHVEVNLEVGLVEMRGQKVGNDAEREAIIARVKEVLEKRMREVFKKVQQQPGCDIYGYGNMIYMNDYDLWKKIGDNWDSLFQNAEFEAEVKVVITHAGLMTR</sequence>
<comment type="caution">
    <text evidence="10">The sequence shown here is derived from an EMBL/GenBank/DDBJ whole genome shotgun (WGS) entry which is preliminary data.</text>
</comment>
<dbReference type="AlphaFoldDB" id="A0A644YW02"/>
<dbReference type="Gene3D" id="3.30.300.210">
    <property type="entry name" value="Nutrient germinant receptor protein C, domain 3"/>
    <property type="match status" value="1"/>
</dbReference>
<dbReference type="NCBIfam" id="TIGR02887">
    <property type="entry name" value="spore_ger_x_C"/>
    <property type="match status" value="1"/>
</dbReference>
<dbReference type="PROSITE" id="PS51257">
    <property type="entry name" value="PROKAR_LIPOPROTEIN"/>
    <property type="match status" value="1"/>
</dbReference>
<proteinExistence type="inferred from homology"/>
<feature type="domain" description="Spore germination protein N-terminal" evidence="9">
    <location>
        <begin position="23"/>
        <end position="195"/>
    </location>
</feature>
<protein>
    <submittedName>
        <fullName evidence="10">Spore germination protein A3</fullName>
    </submittedName>
</protein>
<keyword evidence="5" id="KW-0472">Membrane</keyword>
<dbReference type="InterPro" id="IPR046953">
    <property type="entry name" value="Spore_GerAC-like_C"/>
</dbReference>
<accession>A0A644YW02</accession>
<keyword evidence="7" id="KW-0449">Lipoprotein</keyword>
<evidence type="ECO:0000256" key="6">
    <source>
        <dbReference type="ARBA" id="ARBA00023139"/>
    </source>
</evidence>
<dbReference type="PANTHER" id="PTHR35789:SF1">
    <property type="entry name" value="SPORE GERMINATION PROTEIN B3"/>
    <property type="match status" value="1"/>
</dbReference>
<dbReference type="Pfam" id="PF25198">
    <property type="entry name" value="Spore_GerAC_N"/>
    <property type="match status" value="1"/>
</dbReference>
<evidence type="ECO:0000313" key="10">
    <source>
        <dbReference type="EMBL" id="MPM30633.1"/>
    </source>
</evidence>
<dbReference type="Pfam" id="PF05504">
    <property type="entry name" value="Spore_GerAC"/>
    <property type="match status" value="1"/>
</dbReference>
<dbReference type="InterPro" id="IPR057336">
    <property type="entry name" value="GerAC_N"/>
</dbReference>
<keyword evidence="4" id="KW-0732">Signal</keyword>
<keyword evidence="3" id="KW-0309">Germination</keyword>
<gene>
    <name evidence="10" type="primary">gerAC_4</name>
    <name evidence="10" type="ORF">SDC9_77183</name>
</gene>
<evidence type="ECO:0000256" key="5">
    <source>
        <dbReference type="ARBA" id="ARBA00023136"/>
    </source>
</evidence>
<evidence type="ECO:0000259" key="8">
    <source>
        <dbReference type="Pfam" id="PF05504"/>
    </source>
</evidence>
<dbReference type="GO" id="GO:0009847">
    <property type="term" value="P:spore germination"/>
    <property type="evidence" value="ECO:0007669"/>
    <property type="project" value="InterPro"/>
</dbReference>
<reference evidence="10" key="1">
    <citation type="submission" date="2019-08" db="EMBL/GenBank/DDBJ databases">
        <authorList>
            <person name="Kucharzyk K."/>
            <person name="Murdoch R.W."/>
            <person name="Higgins S."/>
            <person name="Loffler F."/>
        </authorList>
    </citation>
    <scope>NUCLEOTIDE SEQUENCE</scope>
</reference>
<dbReference type="InterPro" id="IPR008844">
    <property type="entry name" value="Spore_GerAC-like"/>
</dbReference>
<evidence type="ECO:0000256" key="7">
    <source>
        <dbReference type="ARBA" id="ARBA00023288"/>
    </source>
</evidence>
<dbReference type="EMBL" id="VSSQ01005843">
    <property type="protein sequence ID" value="MPM30633.1"/>
    <property type="molecule type" value="Genomic_DNA"/>
</dbReference>
<evidence type="ECO:0000259" key="9">
    <source>
        <dbReference type="Pfam" id="PF25198"/>
    </source>
</evidence>
<organism evidence="10">
    <name type="scientific">bioreactor metagenome</name>
    <dbReference type="NCBI Taxonomy" id="1076179"/>
    <lineage>
        <taxon>unclassified sequences</taxon>
        <taxon>metagenomes</taxon>
        <taxon>ecological metagenomes</taxon>
    </lineage>
</organism>
<keyword evidence="6" id="KW-0564">Palmitate</keyword>
<evidence type="ECO:0000256" key="2">
    <source>
        <dbReference type="ARBA" id="ARBA00007886"/>
    </source>
</evidence>
<dbReference type="GO" id="GO:0016020">
    <property type="term" value="C:membrane"/>
    <property type="evidence" value="ECO:0007669"/>
    <property type="project" value="UniProtKB-SubCell"/>
</dbReference>
<evidence type="ECO:0000256" key="4">
    <source>
        <dbReference type="ARBA" id="ARBA00022729"/>
    </source>
</evidence>
<comment type="similarity">
    <text evidence="2">Belongs to the GerABKC lipoprotein family.</text>
</comment>
<feature type="domain" description="Spore germination GerAC-like C-terminal" evidence="8">
    <location>
        <begin position="208"/>
        <end position="374"/>
    </location>
</feature>
<dbReference type="PANTHER" id="PTHR35789">
    <property type="entry name" value="SPORE GERMINATION PROTEIN B3"/>
    <property type="match status" value="1"/>
</dbReference>
<comment type="subcellular location">
    <subcellularLocation>
        <location evidence="1">Membrane</location>
        <topology evidence="1">Lipid-anchor</topology>
    </subcellularLocation>
</comment>
<evidence type="ECO:0000256" key="1">
    <source>
        <dbReference type="ARBA" id="ARBA00004635"/>
    </source>
</evidence>
<dbReference type="InterPro" id="IPR038501">
    <property type="entry name" value="Spore_GerAC_C_sf"/>
</dbReference>
<evidence type="ECO:0000256" key="3">
    <source>
        <dbReference type="ARBA" id="ARBA00022544"/>
    </source>
</evidence>
<name>A0A644YW02_9ZZZZ</name>